<reference evidence="2" key="1">
    <citation type="submission" date="2020-02" db="EMBL/GenBank/DDBJ databases">
        <authorList>
            <person name="Meier V. D."/>
        </authorList>
    </citation>
    <scope>NUCLEOTIDE SEQUENCE</scope>
    <source>
        <strain evidence="2">AVDCRST_MAG34</strain>
    </source>
</reference>
<feature type="region of interest" description="Disordered" evidence="1">
    <location>
        <begin position="1"/>
        <end position="45"/>
    </location>
</feature>
<feature type="compositionally biased region" description="Polar residues" evidence="1">
    <location>
        <begin position="31"/>
        <end position="45"/>
    </location>
</feature>
<feature type="region of interest" description="Disordered" evidence="1">
    <location>
        <begin position="81"/>
        <end position="111"/>
    </location>
</feature>
<proteinExistence type="predicted"/>
<organism evidence="2">
    <name type="scientific">uncultured Nocardioidaceae bacterium</name>
    <dbReference type="NCBI Taxonomy" id="253824"/>
    <lineage>
        <taxon>Bacteria</taxon>
        <taxon>Bacillati</taxon>
        <taxon>Actinomycetota</taxon>
        <taxon>Actinomycetes</taxon>
        <taxon>Propionibacteriales</taxon>
        <taxon>Nocardioidaceae</taxon>
        <taxon>environmental samples</taxon>
    </lineage>
</organism>
<name>A0A6J4MM96_9ACTN</name>
<dbReference type="AlphaFoldDB" id="A0A6J4MM96"/>
<protein>
    <submittedName>
        <fullName evidence="2">Uncharacterized protein</fullName>
    </submittedName>
</protein>
<evidence type="ECO:0000256" key="1">
    <source>
        <dbReference type="SAM" id="MobiDB-lite"/>
    </source>
</evidence>
<sequence>MTPPSMIRAAIGPWATRATSTATEPEIVAPTSGTKPPRKTSTPIASTNGTLRIAATIMIPTASTNATSTVARTNWVRLSHATRPDPSALARAARGNSRTTHAQMRRPSARKKYVAKSTMKKPATTWPIVAPTLVARSTSCSFPVVTMFCASSMASSSCWSVTFSGPSWSHRRISSRPVTTWPARSVAPLATCWVAKVSMRISTASTAMTTTMAATERRTTRVRTSTSGATSAARNIAMTTGSTTDVKAPIARATRYPAMTMTMNRHDQAAARSTPYGTCARVKLDWPGWMLTLRGSGSS</sequence>
<accession>A0A6J4MM96</accession>
<gene>
    <name evidence="2" type="ORF">AVDCRST_MAG34-2492</name>
</gene>
<dbReference type="EMBL" id="CADCUI010000066">
    <property type="protein sequence ID" value="CAA9361307.1"/>
    <property type="molecule type" value="Genomic_DNA"/>
</dbReference>
<evidence type="ECO:0000313" key="2">
    <source>
        <dbReference type="EMBL" id="CAA9361307.1"/>
    </source>
</evidence>